<evidence type="ECO:0000256" key="2">
    <source>
        <dbReference type="HAMAP-Rule" id="MF_00003"/>
    </source>
</evidence>
<dbReference type="SUPFAM" id="SSF89919">
    <property type="entry name" value="Ribosome-binding factor A, RbfA"/>
    <property type="match status" value="1"/>
</dbReference>
<evidence type="ECO:0000256" key="1">
    <source>
        <dbReference type="ARBA" id="ARBA00022517"/>
    </source>
</evidence>
<keyword evidence="1 2" id="KW-0690">Ribosome biogenesis</keyword>
<dbReference type="PANTHER" id="PTHR33515">
    <property type="entry name" value="RIBOSOME-BINDING FACTOR A, CHLOROPLASTIC-RELATED"/>
    <property type="match status" value="1"/>
</dbReference>
<dbReference type="GO" id="GO:0030490">
    <property type="term" value="P:maturation of SSU-rRNA"/>
    <property type="evidence" value="ECO:0007669"/>
    <property type="project" value="UniProtKB-UniRule"/>
</dbReference>
<evidence type="ECO:0000313" key="4">
    <source>
        <dbReference type="Proteomes" id="UP000294678"/>
    </source>
</evidence>
<dbReference type="EMBL" id="SOBG01000004">
    <property type="protein sequence ID" value="TDT70483.1"/>
    <property type="molecule type" value="Genomic_DNA"/>
</dbReference>
<comment type="subunit">
    <text evidence="2">Monomer. Binds 30S ribosomal subunits, but not 50S ribosomal subunits or 70S ribosomes.</text>
</comment>
<dbReference type="InterPro" id="IPR000238">
    <property type="entry name" value="RbfA"/>
</dbReference>
<reference evidence="3 4" key="1">
    <citation type="submission" date="2019-03" db="EMBL/GenBank/DDBJ databases">
        <title>Genomic Encyclopedia of Type Strains, Phase IV (KMG-IV): sequencing the most valuable type-strain genomes for metagenomic binning, comparative biology and taxonomic classification.</title>
        <authorList>
            <person name="Goeker M."/>
        </authorList>
    </citation>
    <scope>NUCLEOTIDE SEQUENCE [LARGE SCALE GENOMIC DNA]</scope>
    <source>
        <strain evidence="3 4">DSM 100055</strain>
    </source>
</reference>
<comment type="caution">
    <text evidence="3">The sequence shown here is derived from an EMBL/GenBank/DDBJ whole genome shotgun (WGS) entry which is preliminary data.</text>
</comment>
<organism evidence="3 4">
    <name type="scientific">Hypnocyclicus thermotrophus</name>
    <dbReference type="NCBI Taxonomy" id="1627895"/>
    <lineage>
        <taxon>Bacteria</taxon>
        <taxon>Fusobacteriati</taxon>
        <taxon>Fusobacteriota</taxon>
        <taxon>Fusobacteriia</taxon>
        <taxon>Fusobacteriales</taxon>
        <taxon>Fusobacteriaceae</taxon>
        <taxon>Hypnocyclicus</taxon>
    </lineage>
</organism>
<keyword evidence="2" id="KW-0963">Cytoplasm</keyword>
<dbReference type="AlphaFoldDB" id="A0AA46DYL1"/>
<dbReference type="InterPro" id="IPR015946">
    <property type="entry name" value="KH_dom-like_a/b"/>
</dbReference>
<keyword evidence="4" id="KW-1185">Reference proteome</keyword>
<dbReference type="Pfam" id="PF02033">
    <property type="entry name" value="RBFA"/>
    <property type="match status" value="1"/>
</dbReference>
<dbReference type="GO" id="GO:0005829">
    <property type="term" value="C:cytosol"/>
    <property type="evidence" value="ECO:0007669"/>
    <property type="project" value="TreeGrafter"/>
</dbReference>
<protein>
    <recommendedName>
        <fullName evidence="2">Ribosome-binding factor A</fullName>
    </recommendedName>
</protein>
<gene>
    <name evidence="2" type="primary">rbfA</name>
    <name evidence="3" type="ORF">EV215_1028</name>
</gene>
<comment type="function">
    <text evidence="2">One of several proteins that assist in the late maturation steps of the functional core of the 30S ribosomal subunit. Associates with free 30S ribosomal subunits (but not with 30S subunits that are part of 70S ribosomes or polysomes). Required for efficient processing of 16S rRNA. May interact with the 5'-terminal helix region of 16S rRNA.</text>
</comment>
<evidence type="ECO:0000313" key="3">
    <source>
        <dbReference type="EMBL" id="TDT70483.1"/>
    </source>
</evidence>
<comment type="subcellular location">
    <subcellularLocation>
        <location evidence="2">Cytoplasm</location>
    </subcellularLocation>
</comment>
<accession>A0AA46DYL1</accession>
<dbReference type="Gene3D" id="3.30.300.20">
    <property type="match status" value="1"/>
</dbReference>
<proteinExistence type="inferred from homology"/>
<dbReference type="RefSeq" id="WP_134112919.1">
    <property type="nucleotide sequence ID" value="NZ_SOBG01000004.1"/>
</dbReference>
<dbReference type="NCBIfam" id="TIGR00082">
    <property type="entry name" value="rbfA"/>
    <property type="match status" value="1"/>
</dbReference>
<dbReference type="GO" id="GO:0043024">
    <property type="term" value="F:ribosomal small subunit binding"/>
    <property type="evidence" value="ECO:0007669"/>
    <property type="project" value="TreeGrafter"/>
</dbReference>
<dbReference type="HAMAP" id="MF_00003">
    <property type="entry name" value="RbfA"/>
    <property type="match status" value="1"/>
</dbReference>
<dbReference type="Proteomes" id="UP000294678">
    <property type="component" value="Unassembled WGS sequence"/>
</dbReference>
<name>A0AA46DYL1_9FUSO</name>
<dbReference type="InterPro" id="IPR023799">
    <property type="entry name" value="RbfA_dom_sf"/>
</dbReference>
<sequence>MNKKRKAIIEKEIMKVISNLLFLEIKNPKVKEGMISVTKVDISNDMRYADVYFSVLPYKDEEVDKDKVLQGLNEVRSFMRKRVGEEINLRYTPEIRVHIDDTISYGVRISKLINDLK</sequence>
<comment type="similarity">
    <text evidence="2">Belongs to the RbfA family.</text>
</comment>
<dbReference type="PANTHER" id="PTHR33515:SF1">
    <property type="entry name" value="RIBOSOME-BINDING FACTOR A, CHLOROPLASTIC-RELATED"/>
    <property type="match status" value="1"/>
</dbReference>